<accession>A0A7I8V6Y4</accession>
<reference evidence="13 14" key="1">
    <citation type="submission" date="2020-08" db="EMBL/GenBank/DDBJ databases">
        <authorList>
            <person name="Hejnol A."/>
        </authorList>
    </citation>
    <scope>NUCLEOTIDE SEQUENCE [LARGE SCALE GENOMIC DNA]</scope>
</reference>
<evidence type="ECO:0000313" key="13">
    <source>
        <dbReference type="EMBL" id="CAD5111499.1"/>
    </source>
</evidence>
<feature type="transmembrane region" description="Helical" evidence="12">
    <location>
        <begin position="29"/>
        <end position="47"/>
    </location>
</feature>
<organism evidence="13 14">
    <name type="scientific">Dimorphilus gyrociliatus</name>
    <dbReference type="NCBI Taxonomy" id="2664684"/>
    <lineage>
        <taxon>Eukaryota</taxon>
        <taxon>Metazoa</taxon>
        <taxon>Spiralia</taxon>
        <taxon>Lophotrochozoa</taxon>
        <taxon>Annelida</taxon>
        <taxon>Polychaeta</taxon>
        <taxon>Polychaeta incertae sedis</taxon>
        <taxon>Dinophilidae</taxon>
        <taxon>Dimorphilus</taxon>
    </lineage>
</organism>
<keyword evidence="6" id="KW-0915">Sodium</keyword>
<dbReference type="PANTHER" id="PTHR11690">
    <property type="entry name" value="AMILORIDE-SENSITIVE SODIUM CHANNEL-RELATED"/>
    <property type="match status" value="1"/>
</dbReference>
<feature type="transmembrane region" description="Helical" evidence="12">
    <location>
        <begin position="390"/>
        <end position="413"/>
    </location>
</feature>
<name>A0A7I8V6Y4_9ANNE</name>
<comment type="subcellular location">
    <subcellularLocation>
        <location evidence="1">Membrane</location>
        <topology evidence="1">Multi-pass membrane protein</topology>
    </subcellularLocation>
</comment>
<dbReference type="PRINTS" id="PR01078">
    <property type="entry name" value="AMINACHANNEL"/>
</dbReference>
<evidence type="ECO:0000256" key="11">
    <source>
        <dbReference type="RuleBase" id="RU000679"/>
    </source>
</evidence>
<keyword evidence="14" id="KW-1185">Reference proteome</keyword>
<evidence type="ECO:0000256" key="10">
    <source>
        <dbReference type="ARBA" id="ARBA00023303"/>
    </source>
</evidence>
<evidence type="ECO:0000256" key="2">
    <source>
        <dbReference type="ARBA" id="ARBA00022448"/>
    </source>
</evidence>
<evidence type="ECO:0000256" key="6">
    <source>
        <dbReference type="ARBA" id="ARBA00023053"/>
    </source>
</evidence>
<dbReference type="Pfam" id="PF00858">
    <property type="entry name" value="ASC"/>
    <property type="match status" value="1"/>
</dbReference>
<comment type="similarity">
    <text evidence="11">Belongs to the amiloride-sensitive sodium channel (TC 1.A.6) family.</text>
</comment>
<protein>
    <submittedName>
        <fullName evidence="13">DgyrCDS806</fullName>
    </submittedName>
</protein>
<keyword evidence="10 11" id="KW-0407">Ion channel</keyword>
<evidence type="ECO:0000256" key="4">
    <source>
        <dbReference type="ARBA" id="ARBA00022692"/>
    </source>
</evidence>
<dbReference type="EMBL" id="CAJFCJ010000001">
    <property type="protein sequence ID" value="CAD5111499.1"/>
    <property type="molecule type" value="Genomic_DNA"/>
</dbReference>
<proteinExistence type="inferred from homology"/>
<comment type="caution">
    <text evidence="13">The sequence shown here is derived from an EMBL/GenBank/DDBJ whole genome shotgun (WGS) entry which is preliminary data.</text>
</comment>
<dbReference type="Proteomes" id="UP000549394">
    <property type="component" value="Unassembled WGS sequence"/>
</dbReference>
<keyword evidence="9 11" id="KW-0739">Sodium transport</keyword>
<keyword evidence="7 11" id="KW-0406">Ion transport</keyword>
<evidence type="ECO:0000256" key="12">
    <source>
        <dbReference type="SAM" id="Phobius"/>
    </source>
</evidence>
<sequence length="450" mass="51494">MLISQLFDSISIVGLNIVLSKNVSTIRRLVWFSLILFSTGFLCYQITDRIKYYMKYDTVTKIQVIEHDSLSFPLVTICNENRIASSKAVKKNLHGIFYKLWSPIKNYVDDTSVFNYTEEELTFIKNVKEDWNVIYKELSFNMQDIVGECQLSFKCLYKGQNCSSYFKYVATNMGWCIQFDATNLPKVSNVGVDDGLNMRLAVHQDEYLAPNSPGAGYRILVHEKDEIPLMIEQSLSIGPGQIYSMEATKKSISALPSPYGTCQDDITYKRRYCLLHCLSQFVVKSCKCRQIYMTTNASVCSPIGILCAERAVDKFMETELHKDCACKSECKTVQYEVFTTHARASTFYAQAIAEYHKISERELFDNYCTVVIFFSKLTTMDSKEHPAYNVLALFCDIGGAFGLMLGATILTIFELSDAFMKTIILWVRQRKHKVKPLRITEMLKLESTKS</sequence>
<evidence type="ECO:0000256" key="3">
    <source>
        <dbReference type="ARBA" id="ARBA00022461"/>
    </source>
</evidence>
<evidence type="ECO:0000256" key="5">
    <source>
        <dbReference type="ARBA" id="ARBA00022989"/>
    </source>
</evidence>
<dbReference type="OrthoDB" id="6109890at2759"/>
<dbReference type="InterPro" id="IPR001873">
    <property type="entry name" value="ENaC"/>
</dbReference>
<evidence type="ECO:0000256" key="8">
    <source>
        <dbReference type="ARBA" id="ARBA00023136"/>
    </source>
</evidence>
<dbReference type="Gene3D" id="2.60.470.10">
    <property type="entry name" value="Acid-sensing ion channels like domains"/>
    <property type="match status" value="1"/>
</dbReference>
<dbReference type="Gene3D" id="1.10.287.770">
    <property type="entry name" value="YojJ-like"/>
    <property type="match status" value="1"/>
</dbReference>
<evidence type="ECO:0000256" key="9">
    <source>
        <dbReference type="ARBA" id="ARBA00023201"/>
    </source>
</evidence>
<keyword evidence="2 11" id="KW-0813">Transport</keyword>
<evidence type="ECO:0000256" key="1">
    <source>
        <dbReference type="ARBA" id="ARBA00004141"/>
    </source>
</evidence>
<keyword evidence="5 12" id="KW-1133">Transmembrane helix</keyword>
<gene>
    <name evidence="13" type="ORF">DGYR_LOCUS789</name>
</gene>
<dbReference type="GO" id="GO:0005886">
    <property type="term" value="C:plasma membrane"/>
    <property type="evidence" value="ECO:0007669"/>
    <property type="project" value="TreeGrafter"/>
</dbReference>
<evidence type="ECO:0000313" key="14">
    <source>
        <dbReference type="Proteomes" id="UP000549394"/>
    </source>
</evidence>
<evidence type="ECO:0000256" key="7">
    <source>
        <dbReference type="ARBA" id="ARBA00023065"/>
    </source>
</evidence>
<keyword evidence="4 11" id="KW-0812">Transmembrane</keyword>
<keyword evidence="8 12" id="KW-0472">Membrane</keyword>
<dbReference type="GO" id="GO:0015280">
    <property type="term" value="F:ligand-gated sodium channel activity"/>
    <property type="evidence" value="ECO:0007669"/>
    <property type="project" value="TreeGrafter"/>
</dbReference>
<dbReference type="AlphaFoldDB" id="A0A7I8V6Y4"/>
<keyword evidence="3 11" id="KW-0894">Sodium channel</keyword>